<dbReference type="AlphaFoldDB" id="A0A6J4NTF2"/>
<gene>
    <name evidence="2" type="ORF">AVDCRST_MAG06-1831</name>
</gene>
<dbReference type="EMBL" id="CADCUP010000124">
    <property type="protein sequence ID" value="CAA9394750.1"/>
    <property type="molecule type" value="Genomic_DNA"/>
</dbReference>
<reference evidence="2" key="1">
    <citation type="submission" date="2020-02" db="EMBL/GenBank/DDBJ databases">
        <authorList>
            <person name="Meier V. D."/>
        </authorList>
    </citation>
    <scope>NUCLEOTIDE SEQUENCE</scope>
    <source>
        <strain evidence="2">AVDCRST_MAG06</strain>
    </source>
</reference>
<evidence type="ECO:0000256" key="1">
    <source>
        <dbReference type="SAM" id="MobiDB-lite"/>
    </source>
</evidence>
<organism evidence="2">
    <name type="scientific">uncultured Nocardioides sp</name>
    <dbReference type="NCBI Taxonomy" id="198441"/>
    <lineage>
        <taxon>Bacteria</taxon>
        <taxon>Bacillati</taxon>
        <taxon>Actinomycetota</taxon>
        <taxon>Actinomycetes</taxon>
        <taxon>Propionibacteriales</taxon>
        <taxon>Nocardioidaceae</taxon>
        <taxon>Nocardioides</taxon>
        <taxon>environmental samples</taxon>
    </lineage>
</organism>
<evidence type="ECO:0000313" key="2">
    <source>
        <dbReference type="EMBL" id="CAA9394750.1"/>
    </source>
</evidence>
<feature type="region of interest" description="Disordered" evidence="1">
    <location>
        <begin position="1"/>
        <end position="51"/>
    </location>
</feature>
<protein>
    <submittedName>
        <fullName evidence="2">Uncharacterized protein</fullName>
    </submittedName>
</protein>
<name>A0A6J4NTF2_9ACTN</name>
<proteinExistence type="predicted"/>
<sequence length="51" mass="4880">MAGDGEPTTGATVGDLQVGHLSTGPMPTGVSVSHTGGGAPPPRAPDRRAGT</sequence>
<accession>A0A6J4NTF2</accession>